<feature type="transmembrane region" description="Helical" evidence="1">
    <location>
        <begin position="357"/>
        <end position="374"/>
    </location>
</feature>
<evidence type="ECO:0008006" key="3">
    <source>
        <dbReference type="Google" id="ProtNLM"/>
    </source>
</evidence>
<accession>A0A382DWG3</accession>
<feature type="transmembrane region" description="Helical" evidence="1">
    <location>
        <begin position="327"/>
        <end position="345"/>
    </location>
</feature>
<keyword evidence="1" id="KW-1133">Transmembrane helix</keyword>
<gene>
    <name evidence="2" type="ORF">METZ01_LOCUS195108</name>
</gene>
<evidence type="ECO:0000256" key="1">
    <source>
        <dbReference type="SAM" id="Phobius"/>
    </source>
</evidence>
<proteinExistence type="predicted"/>
<evidence type="ECO:0000313" key="2">
    <source>
        <dbReference type="EMBL" id="SVB42254.1"/>
    </source>
</evidence>
<feature type="transmembrane region" description="Helical" evidence="1">
    <location>
        <begin position="58"/>
        <end position="75"/>
    </location>
</feature>
<feature type="transmembrane region" description="Helical" evidence="1">
    <location>
        <begin position="81"/>
        <end position="99"/>
    </location>
</feature>
<feature type="transmembrane region" description="Helical" evidence="1">
    <location>
        <begin position="111"/>
        <end position="130"/>
    </location>
</feature>
<feature type="transmembrane region" description="Helical" evidence="1">
    <location>
        <begin position="206"/>
        <end position="224"/>
    </location>
</feature>
<sequence length="382" mass="43174">MMNLNLRSIIWTGFLGRVLLAFWSFSYGTYGTGSDLARFHGIAQIILNDLTEFHPSDLSLWGMFYAYFLSFAYIFTTDSVLIANILASLAWLISAFVLLRIMNIFSLDYKNMFLVLILYALLPSSLLYTSVGIREAHMLLFVNLSIYLALIFYYHRDIRAFLLLIVVACLMSLLHVTFIVYGLFIIAMTCLATALRNFKVKVIQALPYFLLGSLASIFFVADYLQSLGAFGFSDGVMNAILNFQEGSVETGINSRATYKFFVPEEAGSLSSIAYVGFGFLQYLFEPFPWRVANLMDVILTLENILRAVMIFLGIKALFFTNEDNKKVLSLFLFAYLVLEFTWSIGTTNWGTASRHHVASLGLLLILGFTFKDSLEKSKNLTT</sequence>
<dbReference type="EMBL" id="UINC01041249">
    <property type="protein sequence ID" value="SVB42254.1"/>
    <property type="molecule type" value="Genomic_DNA"/>
</dbReference>
<feature type="transmembrane region" description="Helical" evidence="1">
    <location>
        <begin position="6"/>
        <end position="30"/>
    </location>
</feature>
<protein>
    <recommendedName>
        <fullName evidence="3">Glycosyltransferase RgtA/B/C/D-like domain-containing protein</fullName>
    </recommendedName>
</protein>
<keyword evidence="1" id="KW-0812">Transmembrane</keyword>
<keyword evidence="1" id="KW-0472">Membrane</keyword>
<dbReference type="AlphaFoldDB" id="A0A382DWG3"/>
<feature type="transmembrane region" description="Helical" evidence="1">
    <location>
        <begin position="304"/>
        <end position="320"/>
    </location>
</feature>
<reference evidence="2" key="1">
    <citation type="submission" date="2018-05" db="EMBL/GenBank/DDBJ databases">
        <authorList>
            <person name="Lanie J.A."/>
            <person name="Ng W.-L."/>
            <person name="Kazmierczak K.M."/>
            <person name="Andrzejewski T.M."/>
            <person name="Davidsen T.M."/>
            <person name="Wayne K.J."/>
            <person name="Tettelin H."/>
            <person name="Glass J.I."/>
            <person name="Rusch D."/>
            <person name="Podicherti R."/>
            <person name="Tsui H.-C.T."/>
            <person name="Winkler M.E."/>
        </authorList>
    </citation>
    <scope>NUCLEOTIDE SEQUENCE</scope>
</reference>
<name>A0A382DWG3_9ZZZZ</name>
<feature type="transmembrane region" description="Helical" evidence="1">
    <location>
        <begin position="161"/>
        <end position="194"/>
    </location>
</feature>
<feature type="transmembrane region" description="Helical" evidence="1">
    <location>
        <begin position="136"/>
        <end position="154"/>
    </location>
</feature>
<organism evidence="2">
    <name type="scientific">marine metagenome</name>
    <dbReference type="NCBI Taxonomy" id="408172"/>
    <lineage>
        <taxon>unclassified sequences</taxon>
        <taxon>metagenomes</taxon>
        <taxon>ecological metagenomes</taxon>
    </lineage>
</organism>